<evidence type="ECO:0000313" key="1">
    <source>
        <dbReference type="EMBL" id="OGL42983.1"/>
    </source>
</evidence>
<dbReference type="Pfam" id="PF12787">
    <property type="entry name" value="EcsC"/>
    <property type="match status" value="1"/>
</dbReference>
<gene>
    <name evidence="1" type="ORF">A2161_04670</name>
</gene>
<dbReference type="Proteomes" id="UP000179266">
    <property type="component" value="Unassembled WGS sequence"/>
</dbReference>
<proteinExistence type="predicted"/>
<dbReference type="InterPro" id="IPR024787">
    <property type="entry name" value="EcsC"/>
</dbReference>
<evidence type="ECO:0000313" key="2">
    <source>
        <dbReference type="Proteomes" id="UP000179266"/>
    </source>
</evidence>
<sequence length="315" mass="34562">MFTEYENKIIKEIAQHIIEPNPVQKVLSLAGKPVEKILNVFTTTNLPVLKKIPKLINRAVDKGVRLSIKAANIINIEKTIMVKAQKLTTIKSFNNIIELELAAKDTIADMFNVSNAVLLGTEGAVMGAAATLCEWIPGAQIIVPAVIAADVSSSLTFLTRHVCQITASYGYDPRNPENIPHILGAMIPQTDTSDEGYFSSKAMVAQSIRDSSKFLSRFTGIELEDKMLKGEAPILIKLLNYVSERLGIVITEKELGMLVPVAGALLNGGVNVAFQQTGHISAKDYFRQLYLDKKYGEITVRNALNDAIDTYKQKS</sequence>
<dbReference type="AlphaFoldDB" id="A0A1F7RN77"/>
<reference evidence="1 2" key="1">
    <citation type="journal article" date="2016" name="Nat. Commun.">
        <title>Thousands of microbial genomes shed light on interconnected biogeochemical processes in an aquifer system.</title>
        <authorList>
            <person name="Anantharaman K."/>
            <person name="Brown C.T."/>
            <person name="Hug L.A."/>
            <person name="Sharon I."/>
            <person name="Castelle C.J."/>
            <person name="Probst A.J."/>
            <person name="Thomas B.C."/>
            <person name="Singh A."/>
            <person name="Wilkins M.J."/>
            <person name="Karaoz U."/>
            <person name="Brodie E.L."/>
            <person name="Williams K.H."/>
            <person name="Hubbard S.S."/>
            <person name="Banfield J.F."/>
        </authorList>
    </citation>
    <scope>NUCLEOTIDE SEQUENCE [LARGE SCALE GENOMIC DNA]</scope>
</reference>
<dbReference type="PANTHER" id="PTHR41260">
    <property type="entry name" value="PROTEIN ECSC"/>
    <property type="match status" value="1"/>
</dbReference>
<comment type="caution">
    <text evidence="1">The sequence shown here is derived from an EMBL/GenBank/DDBJ whole genome shotgun (WGS) entry which is preliminary data.</text>
</comment>
<dbReference type="PANTHER" id="PTHR41260:SF1">
    <property type="entry name" value="PROTEIN ECSC"/>
    <property type="match status" value="1"/>
</dbReference>
<dbReference type="EMBL" id="MGDD01000296">
    <property type="protein sequence ID" value="OGL42983.1"/>
    <property type="molecule type" value="Genomic_DNA"/>
</dbReference>
<name>A0A1F7RN77_9BACT</name>
<organism evidence="1 2">
    <name type="scientific">Candidatus Schekmanbacteria bacterium RBG_13_48_7</name>
    <dbReference type="NCBI Taxonomy" id="1817878"/>
    <lineage>
        <taxon>Bacteria</taxon>
        <taxon>Candidatus Schekmaniibacteriota</taxon>
    </lineage>
</organism>
<evidence type="ECO:0008006" key="3">
    <source>
        <dbReference type="Google" id="ProtNLM"/>
    </source>
</evidence>
<protein>
    <recommendedName>
        <fullName evidence="3">EcsC family protein</fullName>
    </recommendedName>
</protein>
<accession>A0A1F7RN77</accession>